<accession>A0A0W0GHK8</accession>
<keyword evidence="9" id="KW-1185">Reference proteome</keyword>
<gene>
    <name evidence="8" type="ORF">DEALK_08880</name>
</gene>
<proteinExistence type="inferred from homology"/>
<evidence type="ECO:0000256" key="6">
    <source>
        <dbReference type="ARBA" id="ARBA00023136"/>
    </source>
</evidence>
<evidence type="ECO:0000256" key="4">
    <source>
        <dbReference type="ARBA" id="ARBA00022692"/>
    </source>
</evidence>
<keyword evidence="4 7" id="KW-0812">Transmembrane</keyword>
<evidence type="ECO:0000256" key="1">
    <source>
        <dbReference type="ARBA" id="ARBA00004651"/>
    </source>
</evidence>
<dbReference type="RefSeq" id="WP_058439049.1">
    <property type="nucleotide sequence ID" value="NZ_KQ758903.1"/>
</dbReference>
<sequence>MKKFAKRYQPYVWLAAFAVATLLSFAIGFDPGKTVFTNFRVSVFELLSFVPFLFIIVGLFDVWVPKEQIQKHLGKESGIKGMFLVVLLAMLQAGPLYGAFPVAYVLYKKGTSVRNIFIYLGAFSSMKLPMLGIEIGYLGLEFTLARTLISLPLFIGIGLLMEKYLESKNFEVLNPGEAVPAGAKVPNRA</sequence>
<organism evidence="8 9">
    <name type="scientific">Dehalogenimonas alkenigignens</name>
    <dbReference type="NCBI Taxonomy" id="1217799"/>
    <lineage>
        <taxon>Bacteria</taxon>
        <taxon>Bacillati</taxon>
        <taxon>Chloroflexota</taxon>
        <taxon>Dehalococcoidia</taxon>
        <taxon>Dehalococcoidales</taxon>
        <taxon>Dehalococcoidaceae</taxon>
        <taxon>Dehalogenimonas</taxon>
    </lineage>
</organism>
<dbReference type="Pfam" id="PF03773">
    <property type="entry name" value="ArsP_1"/>
    <property type="match status" value="1"/>
</dbReference>
<feature type="transmembrane region" description="Helical" evidence="7">
    <location>
        <begin position="135"/>
        <end position="160"/>
    </location>
</feature>
<evidence type="ECO:0000313" key="9">
    <source>
        <dbReference type="Proteomes" id="UP000053947"/>
    </source>
</evidence>
<feature type="transmembrane region" description="Helical" evidence="7">
    <location>
        <begin position="44"/>
        <end position="64"/>
    </location>
</feature>
<name>A0A0W0GHK8_9CHLR</name>
<comment type="subcellular location">
    <subcellularLocation>
        <location evidence="1">Cell membrane</location>
        <topology evidence="1">Multi-pass membrane protein</topology>
    </subcellularLocation>
</comment>
<evidence type="ECO:0000256" key="7">
    <source>
        <dbReference type="SAM" id="Phobius"/>
    </source>
</evidence>
<dbReference type="Proteomes" id="UP000053947">
    <property type="component" value="Unassembled WGS sequence"/>
</dbReference>
<comment type="similarity">
    <text evidence="2">Belongs to the UPF0718 family.</text>
</comment>
<keyword evidence="6 7" id="KW-0472">Membrane</keyword>
<protein>
    <submittedName>
        <fullName evidence="8">Putative permease</fullName>
    </submittedName>
</protein>
<keyword evidence="5 7" id="KW-1133">Transmembrane helix</keyword>
<dbReference type="AlphaFoldDB" id="A0A0W0GHK8"/>
<dbReference type="EMBL" id="LFDV01000002">
    <property type="protein sequence ID" value="KTB48043.1"/>
    <property type="molecule type" value="Genomic_DNA"/>
</dbReference>
<feature type="transmembrane region" description="Helical" evidence="7">
    <location>
        <begin position="84"/>
        <end position="107"/>
    </location>
</feature>
<keyword evidence="3" id="KW-1003">Cell membrane</keyword>
<evidence type="ECO:0000256" key="2">
    <source>
        <dbReference type="ARBA" id="ARBA00006386"/>
    </source>
</evidence>
<reference evidence="8 9" key="1">
    <citation type="submission" date="2015-06" db="EMBL/GenBank/DDBJ databases">
        <title>Genome sequence of the organohalide-respiring Dehalogenimonas alkenigignens type strain (IP3-3T).</title>
        <authorList>
            <person name="Key T.A."/>
            <person name="Richmond D.P."/>
            <person name="Bowman K.S."/>
            <person name="Cho Y.-J."/>
            <person name="Chun J."/>
            <person name="da Costa M.S."/>
            <person name="Rainey F.A."/>
            <person name="Moe W.M."/>
        </authorList>
    </citation>
    <scope>NUCLEOTIDE SEQUENCE [LARGE SCALE GENOMIC DNA]</scope>
    <source>
        <strain evidence="8 9">IP3-3</strain>
    </source>
</reference>
<dbReference type="STRING" id="1217799.DEALK_08880"/>
<dbReference type="GO" id="GO:0005886">
    <property type="term" value="C:plasma membrane"/>
    <property type="evidence" value="ECO:0007669"/>
    <property type="project" value="UniProtKB-SubCell"/>
</dbReference>
<dbReference type="PATRIC" id="fig|1217799.6.peg.912"/>
<evidence type="ECO:0000256" key="5">
    <source>
        <dbReference type="ARBA" id="ARBA00022989"/>
    </source>
</evidence>
<comment type="caution">
    <text evidence="8">The sequence shown here is derived from an EMBL/GenBank/DDBJ whole genome shotgun (WGS) entry which is preliminary data.</text>
</comment>
<dbReference type="InterPro" id="IPR005524">
    <property type="entry name" value="DUF318"/>
</dbReference>
<evidence type="ECO:0000256" key="3">
    <source>
        <dbReference type="ARBA" id="ARBA00022475"/>
    </source>
</evidence>
<evidence type="ECO:0000313" key="8">
    <source>
        <dbReference type="EMBL" id="KTB48043.1"/>
    </source>
</evidence>